<dbReference type="EMBL" id="JAHCLR010000013">
    <property type="protein sequence ID" value="MBS9533667.1"/>
    <property type="molecule type" value="Genomic_DNA"/>
</dbReference>
<protein>
    <submittedName>
        <fullName evidence="1">Uncharacterized protein</fullName>
    </submittedName>
</protein>
<dbReference type="Proteomes" id="UP001519535">
    <property type="component" value="Unassembled WGS sequence"/>
</dbReference>
<reference evidence="1 2" key="1">
    <citation type="submission" date="2021-05" db="EMBL/GenBank/DDBJ databases">
        <title>Mycobacterium acidophilum sp. nov., an extremely acid-tolerant member of the genus Mycobacterium.</title>
        <authorList>
            <person name="Xia J."/>
        </authorList>
    </citation>
    <scope>NUCLEOTIDE SEQUENCE [LARGE SCALE GENOMIC DNA]</scope>
    <source>
        <strain evidence="1 2">M1</strain>
    </source>
</reference>
<comment type="caution">
    <text evidence="1">The sequence shown here is derived from an EMBL/GenBank/DDBJ whole genome shotgun (WGS) entry which is preliminary data.</text>
</comment>
<proteinExistence type="predicted"/>
<gene>
    <name evidence="1" type="ORF">KIH27_08725</name>
</gene>
<keyword evidence="2" id="KW-1185">Reference proteome</keyword>
<dbReference type="RefSeq" id="WP_214092542.1">
    <property type="nucleotide sequence ID" value="NZ_JAHCLR010000013.1"/>
</dbReference>
<name>A0ABS5RI26_9MYCO</name>
<sequence>MTPGHSAGESTGFFRVGYFGDFHYGEPAIVVGADRAGMRAWQRAIRAARQRGQATFTRHGVEHTIRRHDGSVGVELRRDRTNWCLADTRLEEILDLGRSLLESGRAGHHYLDFRTDPAVTVILSVDEYVDDAMFDEAAERSVAVGVRRYV</sequence>
<evidence type="ECO:0000313" key="2">
    <source>
        <dbReference type="Proteomes" id="UP001519535"/>
    </source>
</evidence>
<evidence type="ECO:0000313" key="1">
    <source>
        <dbReference type="EMBL" id="MBS9533667.1"/>
    </source>
</evidence>
<accession>A0ABS5RI26</accession>
<organism evidence="1 2">
    <name type="scientific">Mycolicibacter acidiphilus</name>
    <dbReference type="NCBI Taxonomy" id="2835306"/>
    <lineage>
        <taxon>Bacteria</taxon>
        <taxon>Bacillati</taxon>
        <taxon>Actinomycetota</taxon>
        <taxon>Actinomycetes</taxon>
        <taxon>Mycobacteriales</taxon>
        <taxon>Mycobacteriaceae</taxon>
        <taxon>Mycolicibacter</taxon>
    </lineage>
</organism>